<dbReference type="GO" id="GO:0004519">
    <property type="term" value="F:endonuclease activity"/>
    <property type="evidence" value="ECO:0007669"/>
    <property type="project" value="InterPro"/>
</dbReference>
<dbReference type="Gene3D" id="1.10.30.50">
    <property type="match status" value="1"/>
</dbReference>
<dbReference type="EMBL" id="BJNY01000006">
    <property type="protein sequence ID" value="GED05675.1"/>
    <property type="molecule type" value="Genomic_DNA"/>
</dbReference>
<reference evidence="2 3" key="1">
    <citation type="submission" date="2019-06" db="EMBL/GenBank/DDBJ databases">
        <title>Whole genome shotgun sequence of Glutamicibacter uratoxydans NBRC 15515.</title>
        <authorList>
            <person name="Hosoyama A."/>
            <person name="Uohara A."/>
            <person name="Ohji S."/>
            <person name="Ichikawa N."/>
        </authorList>
    </citation>
    <scope>NUCLEOTIDE SEQUENCE [LARGE SCALE GENOMIC DNA]</scope>
    <source>
        <strain evidence="2 3">NBRC 15515</strain>
    </source>
</reference>
<keyword evidence="3" id="KW-1185">Reference proteome</keyword>
<evidence type="ECO:0000313" key="2">
    <source>
        <dbReference type="EMBL" id="GED05675.1"/>
    </source>
</evidence>
<feature type="domain" description="HNH" evidence="1">
    <location>
        <begin position="379"/>
        <end position="417"/>
    </location>
</feature>
<dbReference type="Pfam" id="PF01844">
    <property type="entry name" value="HNH"/>
    <property type="match status" value="1"/>
</dbReference>
<dbReference type="GO" id="GO:0003676">
    <property type="term" value="F:nucleic acid binding"/>
    <property type="evidence" value="ECO:0007669"/>
    <property type="project" value="InterPro"/>
</dbReference>
<accession>A0A4Y4DQ02</accession>
<proteinExistence type="predicted"/>
<gene>
    <name evidence="2" type="ORF">AUR04nite_12070</name>
</gene>
<sequence>MSEQRGEDNASLEELRKASQFFDGLPGANEQLAHHLAVALTEGSDQLAVSLLEFSRRFQSFYLSLIARAVHRLYVLHADANGKLRVDVKRGDAHAICMALRISPYSAMNFYENLAYLVAEMPYTLHRLEDGDLTGDQLFALLSPLHAGNAEDRTAFDTIYKNNPAIFDAASVNECKDITAKFMMTRHDVDMSEELTKQRARRDVRFRKTKSGMSINAQVPAEAGVSVKAALEEMVNKAKKNGDERSGSQLRADFLIEAFTSTGNGSYLPETLHVGLVMTDESLIMGKPGTSYMPGYGDIPAEYAKNLIMEYEQLHEQQGSVTDEQNAVFAARSEAIIKLRRLYLGPNKQDLVGMDSRERLFTGGLRNLIKLRDRYCRTPYCNNLAQEADHVQQAAKGGATDAANSAMRCKQCNLAKEAPGWDEEVESSGPHSIQVRPYPGVKYGSTSPPIRGAWLESREQYELMELQFPVAREGRLLPINDGRL</sequence>
<protein>
    <recommendedName>
        <fullName evidence="1">HNH domain-containing protein</fullName>
    </recommendedName>
</protein>
<dbReference type="Proteomes" id="UP000316612">
    <property type="component" value="Unassembled WGS sequence"/>
</dbReference>
<name>A0A4Y4DQ02_GLUUR</name>
<dbReference type="RefSeq" id="WP_141362987.1">
    <property type="nucleotide sequence ID" value="NZ_BAAAJL010000007.1"/>
</dbReference>
<dbReference type="GO" id="GO:0008270">
    <property type="term" value="F:zinc ion binding"/>
    <property type="evidence" value="ECO:0007669"/>
    <property type="project" value="InterPro"/>
</dbReference>
<comment type="caution">
    <text evidence="2">The sequence shown here is derived from an EMBL/GenBank/DDBJ whole genome shotgun (WGS) entry which is preliminary data.</text>
</comment>
<dbReference type="InterPro" id="IPR002711">
    <property type="entry name" value="HNH"/>
</dbReference>
<dbReference type="OrthoDB" id="5241234at2"/>
<dbReference type="AlphaFoldDB" id="A0A4Y4DQ02"/>
<evidence type="ECO:0000313" key="3">
    <source>
        <dbReference type="Proteomes" id="UP000316612"/>
    </source>
</evidence>
<evidence type="ECO:0000259" key="1">
    <source>
        <dbReference type="Pfam" id="PF01844"/>
    </source>
</evidence>
<organism evidence="2 3">
    <name type="scientific">Glutamicibacter uratoxydans</name>
    <name type="common">Arthrobacter uratoxydans</name>
    <dbReference type="NCBI Taxonomy" id="43667"/>
    <lineage>
        <taxon>Bacteria</taxon>
        <taxon>Bacillati</taxon>
        <taxon>Actinomycetota</taxon>
        <taxon>Actinomycetes</taxon>
        <taxon>Micrococcales</taxon>
        <taxon>Micrococcaceae</taxon>
        <taxon>Glutamicibacter</taxon>
    </lineage>
</organism>